<feature type="domain" description="Heterokaryon incompatibility" evidence="2">
    <location>
        <begin position="736"/>
        <end position="839"/>
    </location>
</feature>
<dbReference type="InterPro" id="IPR010730">
    <property type="entry name" value="HET"/>
</dbReference>
<dbReference type="Proteomes" id="UP000481858">
    <property type="component" value="Unassembled WGS sequence"/>
</dbReference>
<dbReference type="OrthoDB" id="10576553at2759"/>
<organism evidence="3 4">
    <name type="scientific">Xylaria multiplex</name>
    <dbReference type="NCBI Taxonomy" id="323545"/>
    <lineage>
        <taxon>Eukaryota</taxon>
        <taxon>Fungi</taxon>
        <taxon>Dikarya</taxon>
        <taxon>Ascomycota</taxon>
        <taxon>Pezizomycotina</taxon>
        <taxon>Sordariomycetes</taxon>
        <taxon>Xylariomycetidae</taxon>
        <taxon>Xylariales</taxon>
        <taxon>Xylariaceae</taxon>
        <taxon>Xylaria</taxon>
    </lineage>
</organism>
<accession>A0A7C8ISX6</accession>
<gene>
    <name evidence="3" type="ORF">GQX73_g10425</name>
</gene>
<comment type="caution">
    <text evidence="3">The sequence shown here is derived from an EMBL/GenBank/DDBJ whole genome shotgun (WGS) entry which is preliminary data.</text>
</comment>
<dbReference type="PANTHER" id="PTHR33112:SF10">
    <property type="entry name" value="TOL"/>
    <property type="match status" value="1"/>
</dbReference>
<evidence type="ECO:0000259" key="2">
    <source>
        <dbReference type="Pfam" id="PF06985"/>
    </source>
</evidence>
<evidence type="ECO:0000313" key="4">
    <source>
        <dbReference type="Proteomes" id="UP000481858"/>
    </source>
</evidence>
<name>A0A7C8ISX6_9PEZI</name>
<reference evidence="3 4" key="1">
    <citation type="submission" date="2019-12" db="EMBL/GenBank/DDBJ databases">
        <title>Draft genome sequence of the ascomycete Xylaria multiplex DSM 110363.</title>
        <authorList>
            <person name="Buettner E."/>
            <person name="Kellner H."/>
        </authorList>
    </citation>
    <scope>NUCLEOTIDE SEQUENCE [LARGE SCALE GENOMIC DNA]</scope>
    <source>
        <strain evidence="3 4">DSM 110363</strain>
    </source>
</reference>
<dbReference type="EMBL" id="WUBL01000229">
    <property type="protein sequence ID" value="KAF2963139.1"/>
    <property type="molecule type" value="Genomic_DNA"/>
</dbReference>
<keyword evidence="4" id="KW-1185">Reference proteome</keyword>
<proteinExistence type="predicted"/>
<dbReference type="PANTHER" id="PTHR33112">
    <property type="entry name" value="DOMAIN PROTEIN, PUTATIVE-RELATED"/>
    <property type="match status" value="1"/>
</dbReference>
<dbReference type="InParanoid" id="A0A7C8ISX6"/>
<dbReference type="AlphaFoldDB" id="A0A7C8ISX6"/>
<dbReference type="Pfam" id="PF06985">
    <property type="entry name" value="HET"/>
    <property type="match status" value="1"/>
</dbReference>
<feature type="region of interest" description="Disordered" evidence="1">
    <location>
        <begin position="1"/>
        <end position="23"/>
    </location>
</feature>
<evidence type="ECO:0000313" key="3">
    <source>
        <dbReference type="EMBL" id="KAF2963139.1"/>
    </source>
</evidence>
<protein>
    <recommendedName>
        <fullName evidence="2">Heterokaryon incompatibility domain-containing protein</fullName>
    </recommendedName>
</protein>
<evidence type="ECO:0000256" key="1">
    <source>
        <dbReference type="SAM" id="MobiDB-lite"/>
    </source>
</evidence>
<sequence>MESFTSLFRPSGRRGNKISEGVGAGAPLRKAESRLLKGGRGEHKIDFLFIHDAVLDPDTQWRYRDSDELWPSKLFELFPFARIFIYQYERSWVKSLDDIVDPKHIHFVMRRARRLFATMVCCEVSAPDILLALKSAEAINFDDGRLPVENLRLVPRNNMPDLFRLWDYGQLNTFYRIQWGFLAPIFSVHHFSSQTFNEDHILPFVSVETLTQLDGHHGDERFGIPLSHLGQVERDGMNVAEHVVLKKMDVKEEWQNITKAIESSWGSIPEYVAKPIVSFAIHDKHYIMFDGGLQDYWVLKPWMTSSAQRIAGDLHQVYELLQNLDHTSLYKYSLDLHPGSDTEFILNHLDGSISPTFKGSLEDFLLHYYDQSYQTWSMCCVVLEAVVYTLYGYKEVGKLRRRACEGSLHSPKERLRFEESMCSALEVKGRRNYTLSYLGTTRDGEKIELSALYIWIQHIQSRELECRRTSAIRDVLDLVQNNLYMMREDDLRAMGDIASQLYPVAEKAKTDEQYAFLGQENKRTITSGAWLWDAGALGPSPPYPRQHMVQWGDWQFILENDFAEQAMKRLHGKYSLPLSPITQDLCDTCHTLDFAGPTFHISETVSNLEERSRRCPLCQMLLAACKRIDDWDQTGLCTFERRGSNIYLSNTVFPPVLSLSRNLDLISKYSVQIGFPQLPINGDRTFELIKTWLEYCDKNHSDCQPHTKTSIPRILIDVSQEAIRLDKDPSRGDVKYAALSYRRASPMERLPLGNPIPIEHDHNYADDIQLARLPETFQDAVKTTRGLGIRYLWIDILCTRYVVDYQTTTDEIFSGAYCVLVASRASSQFTGFLGQRSERSFITIPDKSSTKGQLYLCAPIDDFNRDVMQSNLHSTARGFQQRALATRSIFFGEKQLYLECGRGIRCETLSLIHNQTASFLGDPAFPSKALEAPLVDRIMLFQSLYVHLSRLYLQSAYDRPLGTAGIERRLAGVLQCPSRNGIFEGGLIHYSLLWCRHKEESRLKGLNESRLEESKSWFEDLDSRFHELEDCWGQVSTENQLGESESQFRVFKQSWHHLLGESRLQGLEEDLLQKLESPLRELKSWFEGLEESRLQRLQVNYLGKLKSRFGELEKSWWLALQESPLWGSKSQPNLPSWSWQARVGRIDYIAPDFGTVEWDSSIRILDDQQSGFPKLEINAYALRFHPPQRSYPPWEGDKQSIVYDDPYDVKGDIGAMCVILGRFNQQTRYHGIMYVVLIVRCTGPLETCPYKRIGAGILDGGFVEQRGDYPRDPLVVT</sequence>